<keyword evidence="14" id="KW-1185">Reference proteome</keyword>
<dbReference type="Gene3D" id="3.90.550.10">
    <property type="entry name" value="Spore Coat Polysaccharide Biosynthesis Protein SpsA, Chain A"/>
    <property type="match status" value="1"/>
</dbReference>
<comment type="caution">
    <text evidence="13">The sequence shown here is derived from an EMBL/GenBank/DDBJ whole genome shotgun (WGS) entry which is preliminary data.</text>
</comment>
<evidence type="ECO:0000256" key="7">
    <source>
        <dbReference type="ARBA" id="ARBA00037281"/>
    </source>
</evidence>
<comment type="pathway">
    <text evidence="8">Carotenoid biosynthesis; staphyloxanthin biosynthesis; staphyloxanthin from farnesyl diphosphate: step 4/5.</text>
</comment>
<reference evidence="13 14" key="1">
    <citation type="submission" date="2020-08" db="EMBL/GenBank/DDBJ databases">
        <title>A Genomic Blueprint of the Chicken Gut Microbiome.</title>
        <authorList>
            <person name="Gilroy R."/>
            <person name="Ravi A."/>
            <person name="Getino M."/>
            <person name="Pursley I."/>
            <person name="Horton D.L."/>
            <person name="Alikhan N.-F."/>
            <person name="Baker D."/>
            <person name="Gharbi K."/>
            <person name="Hall N."/>
            <person name="Watson M."/>
            <person name="Adriaenssens E.M."/>
            <person name="Foster-Nyarko E."/>
            <person name="Jarju S."/>
            <person name="Secka A."/>
            <person name="Antonio M."/>
            <person name="Oren A."/>
            <person name="Chaudhuri R."/>
            <person name="La Ragione R.M."/>
            <person name="Hildebrand F."/>
            <person name="Pallen M.J."/>
        </authorList>
    </citation>
    <scope>NUCLEOTIDE SEQUENCE [LARGE SCALE GENOMIC DNA]</scope>
    <source>
        <strain evidence="13 14">Sa2BVA9</strain>
    </source>
</reference>
<evidence type="ECO:0000313" key="14">
    <source>
        <dbReference type="Proteomes" id="UP000608071"/>
    </source>
</evidence>
<organism evidence="13 14">
    <name type="scientific">Paenibacillus gallinarum</name>
    <dbReference type="NCBI Taxonomy" id="2762232"/>
    <lineage>
        <taxon>Bacteria</taxon>
        <taxon>Bacillati</taxon>
        <taxon>Bacillota</taxon>
        <taxon>Bacilli</taxon>
        <taxon>Bacillales</taxon>
        <taxon>Paenibacillaceae</taxon>
        <taxon>Paenibacillus</taxon>
    </lineage>
</organism>
<evidence type="ECO:0000313" key="13">
    <source>
        <dbReference type="EMBL" id="MBD7969711.1"/>
    </source>
</evidence>
<keyword evidence="5" id="KW-0125">Carotenoid biosynthesis</keyword>
<name>A0ABR8T1U7_9BACL</name>
<dbReference type="Proteomes" id="UP000608071">
    <property type="component" value="Unassembled WGS sequence"/>
</dbReference>
<keyword evidence="3" id="KW-0328">Glycosyltransferase</keyword>
<feature type="domain" description="Glycosyltransferase 2-like" evidence="12">
    <location>
        <begin position="54"/>
        <end position="157"/>
    </location>
</feature>
<comment type="subcellular location">
    <subcellularLocation>
        <location evidence="1">Cell membrane</location>
    </subcellularLocation>
</comment>
<evidence type="ECO:0000256" key="3">
    <source>
        <dbReference type="ARBA" id="ARBA00022676"/>
    </source>
</evidence>
<sequence>MKPHRTHQIKNNRSKNKKRRSKRTRPIWATVSPLEQEQFIALTRSIPSDEPVVSVIIPAMNEDSTIAEAVLEGRRIHPSSEVIVVDNGSTDETAVRAETAGAKVLRYHDPLGHDVGRRMGAEAAKGRVLLFVDGDMVIPAQQLRPFIQAVLSGVDIALNDYKGPIQRTPVHPVIEAKYVLNIMLGRSDLRGASLTAVPHAISRNAYETMGSSALSSPPLAQAIGIASGLNVQAVHPIPVGQLNPSRRKGGADLLTEVILRDHQEAIHWLTENYGSRAGYTDLYRDRQLVRMK</sequence>
<proteinExistence type="inferred from homology"/>
<evidence type="ECO:0000256" key="11">
    <source>
        <dbReference type="SAM" id="MobiDB-lite"/>
    </source>
</evidence>
<dbReference type="Pfam" id="PF00535">
    <property type="entry name" value="Glycos_transf_2"/>
    <property type="match status" value="1"/>
</dbReference>
<feature type="region of interest" description="Disordered" evidence="11">
    <location>
        <begin position="1"/>
        <end position="25"/>
    </location>
</feature>
<evidence type="ECO:0000256" key="4">
    <source>
        <dbReference type="ARBA" id="ARBA00022679"/>
    </source>
</evidence>
<evidence type="ECO:0000256" key="6">
    <source>
        <dbReference type="ARBA" id="ARBA00023136"/>
    </source>
</evidence>
<comment type="similarity">
    <text evidence="9">Belongs to the glycosyltransferase 2 family. CrtQ subfamily.</text>
</comment>
<keyword evidence="6" id="KW-0472">Membrane</keyword>
<evidence type="ECO:0000259" key="12">
    <source>
        <dbReference type="Pfam" id="PF00535"/>
    </source>
</evidence>
<evidence type="ECO:0000256" key="1">
    <source>
        <dbReference type="ARBA" id="ARBA00004236"/>
    </source>
</evidence>
<evidence type="ECO:0000256" key="10">
    <source>
        <dbReference type="ARBA" id="ARBA00040345"/>
    </source>
</evidence>
<evidence type="ECO:0000256" key="5">
    <source>
        <dbReference type="ARBA" id="ARBA00022746"/>
    </source>
</evidence>
<keyword evidence="2" id="KW-1003">Cell membrane</keyword>
<gene>
    <name evidence="13" type="ORF">H9647_16740</name>
</gene>
<dbReference type="InterPro" id="IPR001173">
    <property type="entry name" value="Glyco_trans_2-like"/>
</dbReference>
<dbReference type="PANTHER" id="PTHR43646">
    <property type="entry name" value="GLYCOSYLTRANSFERASE"/>
    <property type="match status" value="1"/>
</dbReference>
<dbReference type="InterPro" id="IPR029044">
    <property type="entry name" value="Nucleotide-diphossugar_trans"/>
</dbReference>
<accession>A0ABR8T1U7</accession>
<evidence type="ECO:0000256" key="2">
    <source>
        <dbReference type="ARBA" id="ARBA00022475"/>
    </source>
</evidence>
<protein>
    <recommendedName>
        <fullName evidence="10">4,4'-diaponeurosporenoate glycosyltransferase</fullName>
    </recommendedName>
</protein>
<dbReference type="SUPFAM" id="SSF53448">
    <property type="entry name" value="Nucleotide-diphospho-sugar transferases"/>
    <property type="match status" value="1"/>
</dbReference>
<keyword evidence="4" id="KW-0808">Transferase</keyword>
<comment type="function">
    <text evidence="7">Catalyzes the glycosylation of 4,4'-diaponeurosporenoate, i.e. the esterification of glucose at the C1'' position with the carboxyl group of 4,4'-diaponeurosporenic acid, to form glycosyl-4,4'-diaponeurosporenoate. This is a step in the biosynthesis of staphyloxanthin, an orange pigment present in most staphylococci strains.</text>
</comment>
<dbReference type="EMBL" id="JACSQL010000008">
    <property type="protein sequence ID" value="MBD7969711.1"/>
    <property type="molecule type" value="Genomic_DNA"/>
</dbReference>
<evidence type="ECO:0000256" key="8">
    <source>
        <dbReference type="ARBA" id="ARBA00037904"/>
    </source>
</evidence>
<dbReference type="PANTHER" id="PTHR43646:SF2">
    <property type="entry name" value="GLYCOSYLTRANSFERASE 2-LIKE DOMAIN-CONTAINING PROTEIN"/>
    <property type="match status" value="1"/>
</dbReference>
<evidence type="ECO:0000256" key="9">
    <source>
        <dbReference type="ARBA" id="ARBA00038120"/>
    </source>
</evidence>